<accession>A0A3S5AN48</accession>
<dbReference type="Proteomes" id="UP000784294">
    <property type="component" value="Unassembled WGS sequence"/>
</dbReference>
<evidence type="ECO:0000313" key="1">
    <source>
        <dbReference type="EMBL" id="VEL20728.1"/>
    </source>
</evidence>
<sequence>MQTFYAWLTEDQEASAATITQLSQFFPSVFPRDDGQHVGSPGIFEPSTYVACSKDPEDRAYTPYEPKQGLMTLALCPRLQDYLLFSPASVQSFTRQLM</sequence>
<dbReference type="AlphaFoldDB" id="A0A3S5AN48"/>
<protein>
    <submittedName>
        <fullName evidence="1">Uncharacterized protein</fullName>
    </submittedName>
</protein>
<gene>
    <name evidence="1" type="ORF">PXEA_LOCUS14168</name>
</gene>
<name>A0A3S5AN48_9PLAT</name>
<reference evidence="1" key="1">
    <citation type="submission" date="2018-11" db="EMBL/GenBank/DDBJ databases">
        <authorList>
            <consortium name="Pathogen Informatics"/>
        </authorList>
    </citation>
    <scope>NUCLEOTIDE SEQUENCE</scope>
</reference>
<organism evidence="1 2">
    <name type="scientific">Protopolystoma xenopodis</name>
    <dbReference type="NCBI Taxonomy" id="117903"/>
    <lineage>
        <taxon>Eukaryota</taxon>
        <taxon>Metazoa</taxon>
        <taxon>Spiralia</taxon>
        <taxon>Lophotrochozoa</taxon>
        <taxon>Platyhelminthes</taxon>
        <taxon>Monogenea</taxon>
        <taxon>Polyopisthocotylea</taxon>
        <taxon>Polystomatidea</taxon>
        <taxon>Polystomatidae</taxon>
        <taxon>Protopolystoma</taxon>
    </lineage>
</organism>
<proteinExistence type="predicted"/>
<comment type="caution">
    <text evidence="1">The sequence shown here is derived from an EMBL/GenBank/DDBJ whole genome shotgun (WGS) entry which is preliminary data.</text>
</comment>
<keyword evidence="2" id="KW-1185">Reference proteome</keyword>
<evidence type="ECO:0000313" key="2">
    <source>
        <dbReference type="Proteomes" id="UP000784294"/>
    </source>
</evidence>
<dbReference type="EMBL" id="CAAALY010047760">
    <property type="protein sequence ID" value="VEL20728.1"/>
    <property type="molecule type" value="Genomic_DNA"/>
</dbReference>